<feature type="compositionally biased region" description="Pro residues" evidence="2">
    <location>
        <begin position="320"/>
        <end position="333"/>
    </location>
</feature>
<dbReference type="InterPro" id="IPR051490">
    <property type="entry name" value="THEM6_lcsJ_thioesterase"/>
</dbReference>
<feature type="compositionally biased region" description="Low complexity" evidence="2">
    <location>
        <begin position="519"/>
        <end position="547"/>
    </location>
</feature>
<protein>
    <recommendedName>
        <fullName evidence="5">Thioesterase/thiol ester dehydrase-isomerase</fullName>
    </recommendedName>
</protein>
<organism evidence="3 4">
    <name type="scientific">Lentinula lateritia</name>
    <dbReference type="NCBI Taxonomy" id="40482"/>
    <lineage>
        <taxon>Eukaryota</taxon>
        <taxon>Fungi</taxon>
        <taxon>Dikarya</taxon>
        <taxon>Basidiomycota</taxon>
        <taxon>Agaricomycotina</taxon>
        <taxon>Agaricomycetes</taxon>
        <taxon>Agaricomycetidae</taxon>
        <taxon>Agaricales</taxon>
        <taxon>Marasmiineae</taxon>
        <taxon>Omphalotaceae</taxon>
        <taxon>Lentinula</taxon>
    </lineage>
</organism>
<reference evidence="3" key="2">
    <citation type="journal article" date="2023" name="Proc. Natl. Acad. Sci. U.S.A.">
        <title>A global phylogenomic analysis of the shiitake genus Lentinula.</title>
        <authorList>
            <person name="Sierra-Patev S."/>
            <person name="Min B."/>
            <person name="Naranjo-Ortiz M."/>
            <person name="Looney B."/>
            <person name="Konkel Z."/>
            <person name="Slot J.C."/>
            <person name="Sakamoto Y."/>
            <person name="Steenwyk J.L."/>
            <person name="Rokas A."/>
            <person name="Carro J."/>
            <person name="Camarero S."/>
            <person name="Ferreira P."/>
            <person name="Molpeceres G."/>
            <person name="Ruiz-Duenas F.J."/>
            <person name="Serrano A."/>
            <person name="Henrissat B."/>
            <person name="Drula E."/>
            <person name="Hughes K.W."/>
            <person name="Mata J.L."/>
            <person name="Ishikawa N.K."/>
            <person name="Vargas-Isla R."/>
            <person name="Ushijima S."/>
            <person name="Smith C.A."/>
            <person name="Donoghue J."/>
            <person name="Ahrendt S."/>
            <person name="Andreopoulos W."/>
            <person name="He G."/>
            <person name="LaButti K."/>
            <person name="Lipzen A."/>
            <person name="Ng V."/>
            <person name="Riley R."/>
            <person name="Sandor L."/>
            <person name="Barry K."/>
            <person name="Martinez A.T."/>
            <person name="Xiao Y."/>
            <person name="Gibbons J.G."/>
            <person name="Terashima K."/>
            <person name="Grigoriev I.V."/>
            <person name="Hibbett D."/>
        </authorList>
    </citation>
    <scope>NUCLEOTIDE SEQUENCE</scope>
    <source>
        <strain evidence="3">Sp2 HRB7682 ss15</strain>
    </source>
</reference>
<evidence type="ECO:0000256" key="1">
    <source>
        <dbReference type="ARBA" id="ARBA00038476"/>
    </source>
</evidence>
<comment type="caution">
    <text evidence="3">The sequence shown here is derived from an EMBL/GenBank/DDBJ whole genome shotgun (WGS) entry which is preliminary data.</text>
</comment>
<feature type="compositionally biased region" description="Pro residues" evidence="2">
    <location>
        <begin position="433"/>
        <end position="443"/>
    </location>
</feature>
<gene>
    <name evidence="3" type="ORF">C8J55DRAFT_98666</name>
</gene>
<feature type="region of interest" description="Disordered" evidence="2">
    <location>
        <begin position="305"/>
        <end position="356"/>
    </location>
</feature>
<feature type="compositionally biased region" description="Low complexity" evidence="2">
    <location>
        <begin position="334"/>
        <end position="346"/>
    </location>
</feature>
<name>A0A9W9E0N5_9AGAR</name>
<comment type="similarity">
    <text evidence="1">Belongs to the lcsJ thioesterase family.</text>
</comment>
<reference evidence="3" key="1">
    <citation type="submission" date="2022-08" db="EMBL/GenBank/DDBJ databases">
        <authorList>
            <consortium name="DOE Joint Genome Institute"/>
            <person name="Min B."/>
            <person name="Riley R."/>
            <person name="Sierra-Patev S."/>
            <person name="Naranjo-Ortiz M."/>
            <person name="Looney B."/>
            <person name="Konkel Z."/>
            <person name="Slot J.C."/>
            <person name="Sakamoto Y."/>
            <person name="Steenwyk J.L."/>
            <person name="Rokas A."/>
            <person name="Carro J."/>
            <person name="Camarero S."/>
            <person name="Ferreira P."/>
            <person name="Molpeceres G."/>
            <person name="Ruiz-Duenas F.J."/>
            <person name="Serrano A."/>
            <person name="Henrissat B."/>
            <person name="Drula E."/>
            <person name="Hughes K.W."/>
            <person name="Mata J.L."/>
            <person name="Ishikawa N.K."/>
            <person name="Vargas-Isla R."/>
            <person name="Ushijima S."/>
            <person name="Smith C.A."/>
            <person name="Ahrendt S."/>
            <person name="Andreopoulos W."/>
            <person name="He G."/>
            <person name="Labutti K."/>
            <person name="Lipzen A."/>
            <person name="Ng V."/>
            <person name="Sandor L."/>
            <person name="Barry K."/>
            <person name="Martinez A.T."/>
            <person name="Xiao Y."/>
            <person name="Gibbons J.G."/>
            <person name="Terashima K."/>
            <person name="Hibbett D.S."/>
            <person name="Grigoriev I.V."/>
        </authorList>
    </citation>
    <scope>NUCLEOTIDE SEQUENCE</scope>
    <source>
        <strain evidence="3">Sp2 HRB7682 ss15</strain>
    </source>
</reference>
<proteinExistence type="inferred from homology"/>
<dbReference type="Pfam" id="PF13279">
    <property type="entry name" value="4HBT_2"/>
    <property type="match status" value="1"/>
</dbReference>
<dbReference type="PANTHER" id="PTHR12475">
    <property type="match status" value="1"/>
</dbReference>
<feature type="compositionally biased region" description="Pro residues" evidence="2">
    <location>
        <begin position="415"/>
        <end position="424"/>
    </location>
</feature>
<dbReference type="Proteomes" id="UP001150238">
    <property type="component" value="Unassembled WGS sequence"/>
</dbReference>
<accession>A0A9W9E0N5</accession>
<feature type="compositionally biased region" description="Pro residues" evidence="2">
    <location>
        <begin position="548"/>
        <end position="557"/>
    </location>
</feature>
<dbReference type="PANTHER" id="PTHR12475:SF4">
    <property type="entry name" value="PROTEIN THEM6"/>
    <property type="match status" value="1"/>
</dbReference>
<dbReference type="InterPro" id="IPR029069">
    <property type="entry name" value="HotDog_dom_sf"/>
</dbReference>
<feature type="compositionally biased region" description="Low complexity" evidence="2">
    <location>
        <begin position="308"/>
        <end position="319"/>
    </location>
</feature>
<evidence type="ECO:0000313" key="4">
    <source>
        <dbReference type="Proteomes" id="UP001150238"/>
    </source>
</evidence>
<dbReference type="EMBL" id="JANVFS010000002">
    <property type="protein sequence ID" value="KAJ4494547.1"/>
    <property type="molecule type" value="Genomic_DNA"/>
</dbReference>
<evidence type="ECO:0000313" key="3">
    <source>
        <dbReference type="EMBL" id="KAJ4494547.1"/>
    </source>
</evidence>
<dbReference type="AlphaFoldDB" id="A0A9W9E0N5"/>
<dbReference type="SUPFAM" id="SSF54637">
    <property type="entry name" value="Thioesterase/thiol ester dehydrase-isomerase"/>
    <property type="match status" value="1"/>
</dbReference>
<dbReference type="CDD" id="cd00586">
    <property type="entry name" value="4HBT"/>
    <property type="match status" value="1"/>
</dbReference>
<evidence type="ECO:0008006" key="5">
    <source>
        <dbReference type="Google" id="ProtNLM"/>
    </source>
</evidence>
<sequence length="626" mass="69586">MSSRSPRLPIRSLSKLTKSILLTPKSNRLRPPKSLSLPYTKTLTRILHSLSILRIIRSSILNTAFPLSNSLLLFTSITSQTPLAPLLLLLLLNARSLPFTWTFRVLWCVIKVRTRYGVAWARAWGRYFRRYLTAYMIILTRSTRVRNEKNTIHMGSGESGLSLSLTSSRESVVDKDFLKDLHHLRLCEMESWLGSVTPVGAHPFEWEGRYDTWVGPDDSDFNMHMSNSSYPKILDFARTKASLELFPQFLRVGGHVALSCTSSTHFHFINELPLFSKYQIRLSIGAWDEKWCYIVCRFVTVSKKSSKPRNTNIPRILIRPPTPLVNSPPPAPSSNPSSKSSSSPSPTHECNDPNSNSVKLHTIAVSRICFKHGRITVPPAIVFATNGMSVHPWEIEVRSREVGSTYTSTTMGAPLTPPSTPPVSPLTVSTVSPNPPPPSPYLPPRFSHSNPPPSWTHHARPLIDKTQRGSETKLRAFYRGGWRDLVDVDPSSIWHAEPLSSSPSSSEIEIEIDSLKSFNPNFNSNSTSPISSNSSDTDTTSSDDPSSPATPPTPHTPITPFDESDPTLPTPLASPKLTPQTQPPPQKWWDLATATGTNTPADETRKTRLEVCRMLVGGMEGVRGMC</sequence>
<feature type="region of interest" description="Disordered" evidence="2">
    <location>
        <begin position="519"/>
        <end position="603"/>
    </location>
</feature>
<evidence type="ECO:0000256" key="2">
    <source>
        <dbReference type="SAM" id="MobiDB-lite"/>
    </source>
</evidence>
<feature type="region of interest" description="Disordered" evidence="2">
    <location>
        <begin position="405"/>
        <end position="468"/>
    </location>
</feature>